<gene>
    <name evidence="5" type="primary">106054676</name>
</gene>
<evidence type="ECO:0000256" key="2">
    <source>
        <dbReference type="ARBA" id="ARBA00023157"/>
    </source>
</evidence>
<dbReference type="Proteomes" id="UP000076420">
    <property type="component" value="Unassembled WGS sequence"/>
</dbReference>
<dbReference type="InterPro" id="IPR005830">
    <property type="entry name" value="Aerolysn"/>
</dbReference>
<dbReference type="AlphaFoldDB" id="A0A182YTR9"/>
<dbReference type="SUPFAM" id="SSF56973">
    <property type="entry name" value="Aerolisin/ETX pore-forming domain"/>
    <property type="match status" value="1"/>
</dbReference>
<dbReference type="EnsemblMetazoa" id="BGLB000064-RA">
    <property type="protein sequence ID" value="BGLB000064-PA"/>
    <property type="gene ID" value="BGLB000064"/>
</dbReference>
<dbReference type="Gene3D" id="3.30.412.10">
    <property type="entry name" value="Proaerolysin, chain A, domain 2"/>
    <property type="match status" value="2"/>
</dbReference>
<evidence type="ECO:0000259" key="4">
    <source>
        <dbReference type="SMART" id="SM00999"/>
    </source>
</evidence>
<keyword evidence="2" id="KW-1015">Disulfide bond</keyword>
<reference evidence="5" key="1">
    <citation type="journal article" date="2004" name="J. Parasitol.">
        <title>The mitochondrial genome of Biomphalaria glabrata (Gastropoda: Basommatophora), intermediate host of Schistosoma mansoni.</title>
        <authorList>
            <person name="DeJong R.J."/>
            <person name="Emery A.M."/>
            <person name="Adema C.M."/>
        </authorList>
    </citation>
    <scope>NUCLEOTIDE SEQUENCE</scope>
    <source>
        <strain evidence="5">BB02</strain>
    </source>
</reference>
<organism evidence="5 6">
    <name type="scientific">Biomphalaria glabrata</name>
    <name type="common">Bloodfluke planorb</name>
    <name type="synonym">Freshwater snail</name>
    <dbReference type="NCBI Taxonomy" id="6526"/>
    <lineage>
        <taxon>Eukaryota</taxon>
        <taxon>Metazoa</taxon>
        <taxon>Spiralia</taxon>
        <taxon>Lophotrochozoa</taxon>
        <taxon>Mollusca</taxon>
        <taxon>Gastropoda</taxon>
        <taxon>Heterobranchia</taxon>
        <taxon>Euthyneura</taxon>
        <taxon>Panpulmonata</taxon>
        <taxon>Hygrophila</taxon>
        <taxon>Lymnaeoidea</taxon>
        <taxon>Planorbidae</taxon>
        <taxon>Biomphalaria</taxon>
    </lineage>
</organism>
<dbReference type="VEuPathDB" id="VectorBase:BGLB000064"/>
<feature type="chain" id="PRO_5014534567" description="Aerolysin-like C-terminal domain-containing protein" evidence="3">
    <location>
        <begin position="19"/>
        <end position="579"/>
    </location>
</feature>
<dbReference type="RefSeq" id="XP_013066109.2">
    <property type="nucleotide sequence ID" value="XM_013210655.2"/>
</dbReference>
<reference evidence="5" key="3">
    <citation type="submission" date="2020-05" db="UniProtKB">
        <authorList>
            <consortium name="EnsemblMetazoa"/>
        </authorList>
    </citation>
    <scope>IDENTIFICATION</scope>
    <source>
        <strain evidence="5">BB02</strain>
    </source>
</reference>
<dbReference type="PANTHER" id="PTHR34007:SF1">
    <property type="entry name" value="AEROLYSIN-LIKE PROTEIN-RELATED"/>
    <property type="match status" value="1"/>
</dbReference>
<dbReference type="InterPro" id="IPR053280">
    <property type="entry name" value="Aerolysin-like_pore-former"/>
</dbReference>
<dbReference type="EnsemblMetazoa" id="BGLB000064-RB">
    <property type="protein sequence ID" value="BGLB000064-PB"/>
    <property type="gene ID" value="BGLB000064"/>
</dbReference>
<evidence type="ECO:0000313" key="5">
    <source>
        <dbReference type="EnsemblMetazoa" id="BGLB000064-PA"/>
    </source>
</evidence>
<dbReference type="OrthoDB" id="5984372at2759"/>
<keyword evidence="3" id="KW-0732">Signal</keyword>
<dbReference type="KEGG" id="bgt:106054676"/>
<reference evidence="5" key="2">
    <citation type="submission" date="2013-03" db="EMBL/GenBank/DDBJ databases">
        <title>Sequence assembly of the Biomphalaria glabrata genome version 4.3.</title>
        <authorList>
            <person name="Warren W."/>
            <person name="Wilson R.K."/>
            <person name="Hillier L.W."/>
            <person name="Minx P."/>
        </authorList>
    </citation>
    <scope>NUCLEOTIDE SEQUENCE</scope>
    <source>
        <strain evidence="5">BB02</strain>
    </source>
</reference>
<feature type="domain" description="Aerolysin-like C-terminal" evidence="4">
    <location>
        <begin position="194"/>
        <end position="540"/>
    </location>
</feature>
<dbReference type="SMART" id="SM00999">
    <property type="entry name" value="Aerolysin"/>
    <property type="match status" value="1"/>
</dbReference>
<dbReference type="PANTHER" id="PTHR34007">
    <property type="entry name" value="AEROLYSIN-LIKE PROTEIN-RELATED"/>
    <property type="match status" value="1"/>
</dbReference>
<evidence type="ECO:0000256" key="3">
    <source>
        <dbReference type="SAM" id="SignalP"/>
    </source>
</evidence>
<evidence type="ECO:0000313" key="6">
    <source>
        <dbReference type="Proteomes" id="UP000076420"/>
    </source>
</evidence>
<comment type="similarity">
    <text evidence="1">Belongs to the aerolysin family.</text>
</comment>
<dbReference type="VEuPathDB" id="VectorBase:BGLAX_037364"/>
<proteinExistence type="inferred from homology"/>
<dbReference type="PRINTS" id="PR00754">
    <property type="entry name" value="AEROLYSIN"/>
</dbReference>
<sequence length="579" mass="66109">MHFLKAFVIMTLIVITNAYCTYESWGTSFDSPGQSTCQEVNYYIQGLDRNDLKIDDQINLLEGVKCCSAPSQWSNNEEQVVYGDWTVTFDHNDIWANCPEGFFLQGLQRSSTGSPNYAGYLHNIEYARCTKPANHPFYYEKCYVKEINFNYKGIFSCNEDYYVSGLHRGSCDNLYCVDRLQCCKMANVPEEIIDEHKLKTKIMDTTLSNLAYLAAVLGYGWCLGTKGIYVGEDFYREGDSWVADSRLFWPNTRCEGYKCNERLAIDYTGWTLAVKEIIYGEHVVDELKPETIDTGVEYNHLNTSSTKLLERSQTVTETIQHSTTSSWKNCLEYSVSLNFDLFDILKISATYKTTFEYTSSTTNENSLMKASTFKVSTTQTIPPRSAVKYTVVLGKTRTTVPYTAVIIAKFNVKFRGFLRWGGGSSSTTTNYHYLHKGSGDRPSIPYTFGDQSEAFYAALKRQSEHQARPWLWNEMINNYPSARHLINRLTDESQYEFTLSGKLEHVAGTKIDVIWENARLNRRSVPDKRKSNISHLAYSSFFATVGPKDKSVDVKYPKVELANAELFKQESILLNPNTT</sequence>
<dbReference type="CDD" id="cd20219">
    <property type="entry name" value="PFM_physalysin-1-like"/>
    <property type="match status" value="1"/>
</dbReference>
<dbReference type="GO" id="GO:0005576">
    <property type="term" value="C:extracellular region"/>
    <property type="evidence" value="ECO:0007669"/>
    <property type="project" value="InterPro"/>
</dbReference>
<name>A0A182YTR9_BIOGL</name>
<evidence type="ECO:0000256" key="1">
    <source>
        <dbReference type="ARBA" id="ARBA00009831"/>
    </source>
</evidence>
<protein>
    <recommendedName>
        <fullName evidence="4">Aerolysin-like C-terminal domain-containing protein</fullName>
    </recommendedName>
</protein>
<feature type="signal peptide" evidence="3">
    <location>
        <begin position="1"/>
        <end position="18"/>
    </location>
</feature>
<dbReference type="InterPro" id="IPR055267">
    <property type="entry name" value="Aerolysin-like_C"/>
</dbReference>
<dbReference type="Pfam" id="PF01117">
    <property type="entry name" value="Aerolysin"/>
    <property type="match status" value="1"/>
</dbReference>
<accession>A0A182YTR9</accession>